<evidence type="ECO:0000259" key="1">
    <source>
        <dbReference type="Pfam" id="PF02965"/>
    </source>
</evidence>
<organism evidence="2 3">
    <name type="scientific">Ruminococcus flavefaciens</name>
    <dbReference type="NCBI Taxonomy" id="1265"/>
    <lineage>
        <taxon>Bacteria</taxon>
        <taxon>Bacillati</taxon>
        <taxon>Bacillota</taxon>
        <taxon>Clostridia</taxon>
        <taxon>Eubacteriales</taxon>
        <taxon>Oscillospiraceae</taxon>
        <taxon>Ruminococcus</taxon>
    </lineage>
</organism>
<feature type="domain" description="AdoMet activation" evidence="1">
    <location>
        <begin position="99"/>
        <end position="188"/>
    </location>
</feature>
<dbReference type="OrthoDB" id="9816190at2"/>
<dbReference type="InterPro" id="IPR037010">
    <property type="entry name" value="VitB12-dep_Met_synth_activ_sf"/>
</dbReference>
<sequence length="221" mass="24367">MELSPISLSEAARYMGIKGTPTEAISGMLERCERLVRERVRPKYVYLETSVEFSENGVVLGAMSEPLTGEDIKRHLSGCDRAVMLAATLSQEADKLIRQAAVTDMAESLAIDCLCSAAVEQVCNRAEEEIFQKHETKYRTWRFSPGYGDLPISLQKSFLIALNAQRRIGLTVTESSLLIPSKSVTAIIGISDKPIEKSKRGCAVCNMRECCAFRASGIKCH</sequence>
<dbReference type="AlphaFoldDB" id="A0A1M7LYN9"/>
<reference evidence="2 3" key="1">
    <citation type="submission" date="2016-11" db="EMBL/GenBank/DDBJ databases">
        <authorList>
            <person name="Jaros S."/>
            <person name="Januszkiewicz K."/>
            <person name="Wedrychowicz H."/>
        </authorList>
    </citation>
    <scope>NUCLEOTIDE SEQUENCE [LARGE SCALE GENOMIC DNA]</scope>
    <source>
        <strain evidence="2 3">Y1</strain>
    </source>
</reference>
<dbReference type="InterPro" id="IPR017342">
    <property type="entry name" value="S-AdoMet-dep_Met_synth_prd"/>
</dbReference>
<dbReference type="Pfam" id="PF02965">
    <property type="entry name" value="Met_synt_B12"/>
    <property type="match status" value="1"/>
</dbReference>
<dbReference type="SUPFAM" id="SSF56507">
    <property type="entry name" value="Methionine synthase activation domain-like"/>
    <property type="match status" value="1"/>
</dbReference>
<evidence type="ECO:0000313" key="2">
    <source>
        <dbReference type="EMBL" id="SHM83481.1"/>
    </source>
</evidence>
<gene>
    <name evidence="2" type="ORF">SAMN04487860_11714</name>
</gene>
<dbReference type="EMBL" id="FRCT01000017">
    <property type="protein sequence ID" value="SHM83481.1"/>
    <property type="molecule type" value="Genomic_DNA"/>
</dbReference>
<proteinExistence type="predicted"/>
<dbReference type="PIRSF" id="PIRSF037984">
    <property type="entry name" value="Met_synth_TM0269_prd"/>
    <property type="match status" value="1"/>
</dbReference>
<name>A0A1M7LYN9_RUMFL</name>
<dbReference type="InterPro" id="IPR004223">
    <property type="entry name" value="VitB12-dep_Met_synth_activ_dom"/>
</dbReference>
<accession>A0A1M7LYN9</accession>
<evidence type="ECO:0000313" key="3">
    <source>
        <dbReference type="Proteomes" id="UP000184394"/>
    </source>
</evidence>
<dbReference type="Gene3D" id="3.40.109.40">
    <property type="match status" value="1"/>
</dbReference>
<dbReference type="GO" id="GO:0008705">
    <property type="term" value="F:methionine synthase activity"/>
    <property type="evidence" value="ECO:0007669"/>
    <property type="project" value="InterPro"/>
</dbReference>
<protein>
    <submittedName>
        <fullName evidence="2">Vitamin B12 dependent methionine synthase, activation domain</fullName>
    </submittedName>
</protein>
<dbReference type="Proteomes" id="UP000184394">
    <property type="component" value="Unassembled WGS sequence"/>
</dbReference>